<evidence type="ECO:0000313" key="2">
    <source>
        <dbReference type="EMBL" id="KAK1633202.1"/>
    </source>
</evidence>
<protein>
    <submittedName>
        <fullName evidence="2">Uncharacterized protein</fullName>
    </submittedName>
</protein>
<comment type="caution">
    <text evidence="2">The sequence shown here is derived from an EMBL/GenBank/DDBJ whole genome shotgun (WGS) entry which is preliminary data.</text>
</comment>
<proteinExistence type="predicted"/>
<dbReference type="RefSeq" id="XP_060441809.1">
    <property type="nucleotide sequence ID" value="XM_060590963.1"/>
</dbReference>
<dbReference type="EMBL" id="JAHMHQ010000018">
    <property type="protein sequence ID" value="KAK1633202.1"/>
    <property type="molecule type" value="Genomic_DNA"/>
</dbReference>
<evidence type="ECO:0000313" key="3">
    <source>
        <dbReference type="Proteomes" id="UP001243989"/>
    </source>
</evidence>
<dbReference type="Proteomes" id="UP001243989">
    <property type="component" value="Unassembled WGS sequence"/>
</dbReference>
<name>A0AAJ0EB42_9PEZI</name>
<evidence type="ECO:0000256" key="1">
    <source>
        <dbReference type="SAM" id="MobiDB-lite"/>
    </source>
</evidence>
<keyword evidence="3" id="KW-1185">Reference proteome</keyword>
<sequence>MLRPWKNILQEALKAMEEAGEFSFAGGHREFWQRLDQQMAKVSQNDEALEVVFRDIERMMLLGPEQLALETLTEPLISTFSEAPMAVVTATQVKQKRRHRKQNQTSNPNRPNEQSIQGSLGSSSPSHLPQSLKLQKSDFLLSLRNGTRRTFSWTDFRTALCSVGFTMEPVGGSAFRFVLFEPLSKQKSSIIFHKPHGKSSEVALSLGQARQVWLKRLERHFGLNKT</sequence>
<feature type="compositionally biased region" description="Low complexity" evidence="1">
    <location>
        <begin position="114"/>
        <end position="130"/>
    </location>
</feature>
<reference evidence="2" key="1">
    <citation type="submission" date="2021-06" db="EMBL/GenBank/DDBJ databases">
        <title>Comparative genomics, transcriptomics and evolutionary studies reveal genomic signatures of adaptation to plant cell wall in hemibiotrophic fungi.</title>
        <authorList>
            <consortium name="DOE Joint Genome Institute"/>
            <person name="Baroncelli R."/>
            <person name="Diaz J.F."/>
            <person name="Benocci T."/>
            <person name="Peng M."/>
            <person name="Battaglia E."/>
            <person name="Haridas S."/>
            <person name="Andreopoulos W."/>
            <person name="Labutti K."/>
            <person name="Pangilinan J."/>
            <person name="Floch G.L."/>
            <person name="Makela M.R."/>
            <person name="Henrissat B."/>
            <person name="Grigoriev I.V."/>
            <person name="Crouch J.A."/>
            <person name="De Vries R.P."/>
            <person name="Sukno S.A."/>
            <person name="Thon M.R."/>
        </authorList>
    </citation>
    <scope>NUCLEOTIDE SEQUENCE</scope>
    <source>
        <strain evidence="2">CBS 102054</strain>
    </source>
</reference>
<accession>A0AAJ0EB42</accession>
<organism evidence="2 3">
    <name type="scientific">Colletotrichum phormii</name>
    <dbReference type="NCBI Taxonomy" id="359342"/>
    <lineage>
        <taxon>Eukaryota</taxon>
        <taxon>Fungi</taxon>
        <taxon>Dikarya</taxon>
        <taxon>Ascomycota</taxon>
        <taxon>Pezizomycotina</taxon>
        <taxon>Sordariomycetes</taxon>
        <taxon>Hypocreomycetidae</taxon>
        <taxon>Glomerellales</taxon>
        <taxon>Glomerellaceae</taxon>
        <taxon>Colletotrichum</taxon>
        <taxon>Colletotrichum acutatum species complex</taxon>
    </lineage>
</organism>
<feature type="compositionally biased region" description="Polar residues" evidence="1">
    <location>
        <begin position="103"/>
        <end position="113"/>
    </location>
</feature>
<dbReference type="AlphaFoldDB" id="A0AAJ0EB42"/>
<dbReference type="GeneID" id="85475825"/>
<gene>
    <name evidence="2" type="ORF">BDP81DRAFT_434428</name>
</gene>
<feature type="region of interest" description="Disordered" evidence="1">
    <location>
        <begin position="91"/>
        <end position="130"/>
    </location>
</feature>